<proteinExistence type="predicted"/>
<feature type="compositionally biased region" description="Basic and acidic residues" evidence="6">
    <location>
        <begin position="111"/>
        <end position="169"/>
    </location>
</feature>
<accession>A0ABY7FKS2</accession>
<reference evidence="8" key="1">
    <citation type="submission" date="2022-11" db="EMBL/GenBank/DDBJ databases">
        <title>Centuries of genome instability and evolution in soft-shell clam transmissible cancer (bioRxiv).</title>
        <authorList>
            <person name="Hart S.F.M."/>
            <person name="Yonemitsu M.A."/>
            <person name="Giersch R.M."/>
            <person name="Beal B.F."/>
            <person name="Arriagada G."/>
            <person name="Davis B.W."/>
            <person name="Ostrander E.A."/>
            <person name="Goff S.P."/>
            <person name="Metzger M.J."/>
        </authorList>
    </citation>
    <scope>NUCLEOTIDE SEQUENCE</scope>
    <source>
        <strain evidence="8">MELC-2E11</strain>
        <tissue evidence="8">Siphon/mantle</tissue>
    </source>
</reference>
<evidence type="ECO:0000256" key="5">
    <source>
        <dbReference type="ARBA" id="ARBA00023242"/>
    </source>
</evidence>
<evidence type="ECO:0000256" key="6">
    <source>
        <dbReference type="SAM" id="MobiDB-lite"/>
    </source>
</evidence>
<dbReference type="InterPro" id="IPR002589">
    <property type="entry name" value="Macro_dom"/>
</dbReference>
<dbReference type="SUPFAM" id="SSF52949">
    <property type="entry name" value="Macro domain-like"/>
    <property type="match status" value="1"/>
</dbReference>
<dbReference type="Pfam" id="PF01661">
    <property type="entry name" value="Macro"/>
    <property type="match status" value="1"/>
</dbReference>
<keyword evidence="3" id="KW-0808">Transferase</keyword>
<feature type="compositionally biased region" description="Basic and acidic residues" evidence="6">
    <location>
        <begin position="179"/>
        <end position="210"/>
    </location>
</feature>
<comment type="subcellular location">
    <subcellularLocation>
        <location evidence="1">Nucleus</location>
    </subcellularLocation>
</comment>
<evidence type="ECO:0000313" key="8">
    <source>
        <dbReference type="EMBL" id="WAR21469.1"/>
    </source>
</evidence>
<dbReference type="InterPro" id="IPR043472">
    <property type="entry name" value="Macro_dom-like"/>
</dbReference>
<evidence type="ECO:0000256" key="4">
    <source>
        <dbReference type="ARBA" id="ARBA00023027"/>
    </source>
</evidence>
<dbReference type="SMART" id="SM00506">
    <property type="entry name" value="A1pp"/>
    <property type="match status" value="1"/>
</dbReference>
<keyword evidence="4" id="KW-0520">NAD</keyword>
<keyword evidence="5" id="KW-0539">Nucleus</keyword>
<dbReference type="Gene3D" id="3.40.220.10">
    <property type="entry name" value="Leucine Aminopeptidase, subunit E, domain 1"/>
    <property type="match status" value="1"/>
</dbReference>
<dbReference type="InterPro" id="IPR052056">
    <property type="entry name" value="Mono-ARTD/PARP"/>
</dbReference>
<feature type="compositionally biased region" description="Basic and acidic residues" evidence="6">
    <location>
        <begin position="68"/>
        <end position="85"/>
    </location>
</feature>
<sequence length="504" mass="56177">MSGNWYQLEWTWNKIDTIMREQVYAQTKVQTKLQLKEFKRRRQPDTYDANQDEGPDESRAPIPKPRKSKDLSETKTTEKHSDNHPQIKPSGAKHHEDDGVRPISVPSMHQSLHDDHASSFLHDRSRDADHRSSILHDRSRDGDHASSFLHERSGDGDHASRFVYDRSGDGNHASSILHDQNRDKVLHSDHPSSILHDRTRDKGSKKHVEVEPSDWDDPGHVHHGHKGMHVHFSASAESSHREHSQIKVKRDIYILTKNPDEIKFLDFEFGPVTVNVYVGLITMAETDVIVNAAMGSLVNGGGVAWAIASNASPELQKQCDEFVKTKGNLQTSEVMHTCAGGKLNPNVKNVIHAVGPIWSRVVGEKICTHQLIMAFLNSFSYGNDILKISTISVPLISSAEGAGRLLTDAEQLMSEAAHATAVTGQKLELEDDGDRMRIPSRTEVSRPEVMMQSGAKTSTQKPSKAPQIDVTNMPETGSVHEPVPAWRPLPPAPKSEKSHSKKKK</sequence>
<name>A0ABY7FKS2_MYAAR</name>
<keyword evidence="2" id="KW-0328">Glycosyltransferase</keyword>
<dbReference type="EMBL" id="CP111023">
    <property type="protein sequence ID" value="WAR21469.1"/>
    <property type="molecule type" value="Genomic_DNA"/>
</dbReference>
<evidence type="ECO:0000256" key="2">
    <source>
        <dbReference type="ARBA" id="ARBA00022676"/>
    </source>
</evidence>
<gene>
    <name evidence="8" type="ORF">MAR_015443</name>
</gene>
<protein>
    <submittedName>
        <fullName evidence="8">Y2899-like protein</fullName>
    </submittedName>
</protein>
<feature type="region of interest" description="Disordered" evidence="6">
    <location>
        <begin position="432"/>
        <end position="504"/>
    </location>
</feature>
<dbReference type="PANTHER" id="PTHR14453">
    <property type="entry name" value="PARP/ZINC FINGER CCCH TYPE DOMAIN CONTAINING PROTEIN"/>
    <property type="match status" value="1"/>
</dbReference>
<feature type="region of interest" description="Disordered" evidence="6">
    <location>
        <begin position="35"/>
        <end position="220"/>
    </location>
</feature>
<feature type="domain" description="Macro" evidence="7">
    <location>
        <begin position="261"/>
        <end position="431"/>
    </location>
</feature>
<organism evidence="8 9">
    <name type="scientific">Mya arenaria</name>
    <name type="common">Soft-shell clam</name>
    <dbReference type="NCBI Taxonomy" id="6604"/>
    <lineage>
        <taxon>Eukaryota</taxon>
        <taxon>Metazoa</taxon>
        <taxon>Spiralia</taxon>
        <taxon>Lophotrochozoa</taxon>
        <taxon>Mollusca</taxon>
        <taxon>Bivalvia</taxon>
        <taxon>Autobranchia</taxon>
        <taxon>Heteroconchia</taxon>
        <taxon>Euheterodonta</taxon>
        <taxon>Imparidentia</taxon>
        <taxon>Neoheterodontei</taxon>
        <taxon>Myida</taxon>
        <taxon>Myoidea</taxon>
        <taxon>Myidae</taxon>
        <taxon>Mya</taxon>
    </lineage>
</organism>
<dbReference type="PANTHER" id="PTHR14453:SF67">
    <property type="entry name" value="POLY [ADP-RIBOSE] POLYMERASE"/>
    <property type="match status" value="1"/>
</dbReference>
<evidence type="ECO:0000313" key="9">
    <source>
        <dbReference type="Proteomes" id="UP001164746"/>
    </source>
</evidence>
<evidence type="ECO:0000256" key="1">
    <source>
        <dbReference type="ARBA" id="ARBA00004123"/>
    </source>
</evidence>
<keyword evidence="9" id="KW-1185">Reference proteome</keyword>
<evidence type="ECO:0000256" key="3">
    <source>
        <dbReference type="ARBA" id="ARBA00022679"/>
    </source>
</evidence>
<evidence type="ECO:0000259" key="7">
    <source>
        <dbReference type="PROSITE" id="PS51154"/>
    </source>
</evidence>
<dbReference type="PROSITE" id="PS51154">
    <property type="entry name" value="MACRO"/>
    <property type="match status" value="1"/>
</dbReference>
<dbReference type="Proteomes" id="UP001164746">
    <property type="component" value="Chromosome 12"/>
</dbReference>